<keyword evidence="2" id="KW-0732">Signal</keyword>
<accession>A0A841JH67</accession>
<evidence type="ECO:0000313" key="4">
    <source>
        <dbReference type="Proteomes" id="UP000548326"/>
    </source>
</evidence>
<keyword evidence="1" id="KW-1133">Transmembrane helix</keyword>
<organism evidence="3 4">
    <name type="scientific">Mucilaginibacter lappiensis</name>
    <dbReference type="NCBI Taxonomy" id="354630"/>
    <lineage>
        <taxon>Bacteria</taxon>
        <taxon>Pseudomonadati</taxon>
        <taxon>Bacteroidota</taxon>
        <taxon>Sphingobacteriia</taxon>
        <taxon>Sphingobacteriales</taxon>
        <taxon>Sphingobacteriaceae</taxon>
        <taxon>Mucilaginibacter</taxon>
    </lineage>
</organism>
<feature type="transmembrane region" description="Helical" evidence="1">
    <location>
        <begin position="139"/>
        <end position="158"/>
    </location>
</feature>
<dbReference type="Proteomes" id="UP000548326">
    <property type="component" value="Unassembled WGS sequence"/>
</dbReference>
<keyword evidence="1" id="KW-0812">Transmembrane</keyword>
<protein>
    <submittedName>
        <fullName evidence="3">Uncharacterized protein</fullName>
    </submittedName>
</protein>
<name>A0A841JH67_9SPHI</name>
<feature type="chain" id="PRO_5032637784" evidence="2">
    <location>
        <begin position="21"/>
        <end position="176"/>
    </location>
</feature>
<feature type="signal peptide" evidence="2">
    <location>
        <begin position="1"/>
        <end position="20"/>
    </location>
</feature>
<evidence type="ECO:0000256" key="1">
    <source>
        <dbReference type="SAM" id="Phobius"/>
    </source>
</evidence>
<evidence type="ECO:0000256" key="2">
    <source>
        <dbReference type="SAM" id="SignalP"/>
    </source>
</evidence>
<reference evidence="3 4" key="1">
    <citation type="submission" date="2020-08" db="EMBL/GenBank/DDBJ databases">
        <title>Genomic Encyclopedia of Type Strains, Phase IV (KMG-V): Genome sequencing to study the core and pangenomes of soil and plant-associated prokaryotes.</title>
        <authorList>
            <person name="Whitman W."/>
        </authorList>
    </citation>
    <scope>NUCLEOTIDE SEQUENCE [LARGE SCALE GENOMIC DNA]</scope>
    <source>
        <strain evidence="3 4">MP601</strain>
    </source>
</reference>
<dbReference type="RefSeq" id="WP_221276116.1">
    <property type="nucleotide sequence ID" value="NZ_JACHCA010000013.1"/>
</dbReference>
<sequence length="176" mass="19013">MKNPIVITLLFLSCTLLVKAQDVKKTQAQPDSIIKLIPFGEGRHTDYLFTIGGKLQTAEDVKIRLLAYAPSAMEFQKAKTQVTWGVVASGGAVASSIVAIIQFIHHGKDDLDNMPTAGLVNGKPGFIYPPQHHSSLTGAYILTGAAVALLVTSFVHFVKAGKYGNKAVKVYNLQYQ</sequence>
<dbReference type="AlphaFoldDB" id="A0A841JH67"/>
<dbReference type="EMBL" id="JACHCA010000013">
    <property type="protein sequence ID" value="MBB6130240.1"/>
    <property type="molecule type" value="Genomic_DNA"/>
</dbReference>
<proteinExistence type="predicted"/>
<keyword evidence="1" id="KW-0472">Membrane</keyword>
<gene>
    <name evidence="3" type="ORF">HDF22_004379</name>
</gene>
<evidence type="ECO:0000313" key="3">
    <source>
        <dbReference type="EMBL" id="MBB6130240.1"/>
    </source>
</evidence>
<comment type="caution">
    <text evidence="3">The sequence shown here is derived from an EMBL/GenBank/DDBJ whole genome shotgun (WGS) entry which is preliminary data.</text>
</comment>